<reference evidence="1 2" key="1">
    <citation type="journal article" date="2021" name="Nat. Plants">
        <title>The Taxus genome provides insights into paclitaxel biosynthesis.</title>
        <authorList>
            <person name="Xiong X."/>
            <person name="Gou J."/>
            <person name="Liao Q."/>
            <person name="Li Y."/>
            <person name="Zhou Q."/>
            <person name="Bi G."/>
            <person name="Li C."/>
            <person name="Du R."/>
            <person name="Wang X."/>
            <person name="Sun T."/>
            <person name="Guo L."/>
            <person name="Liang H."/>
            <person name="Lu P."/>
            <person name="Wu Y."/>
            <person name="Zhang Z."/>
            <person name="Ro D.K."/>
            <person name="Shang Y."/>
            <person name="Huang S."/>
            <person name="Yan J."/>
        </authorList>
    </citation>
    <scope>NUCLEOTIDE SEQUENCE [LARGE SCALE GENOMIC DNA]</scope>
    <source>
        <strain evidence="1">Ta-2019</strain>
    </source>
</reference>
<organism evidence="1 2">
    <name type="scientific">Taxus chinensis</name>
    <name type="common">Chinese yew</name>
    <name type="synonym">Taxus wallichiana var. chinensis</name>
    <dbReference type="NCBI Taxonomy" id="29808"/>
    <lineage>
        <taxon>Eukaryota</taxon>
        <taxon>Viridiplantae</taxon>
        <taxon>Streptophyta</taxon>
        <taxon>Embryophyta</taxon>
        <taxon>Tracheophyta</taxon>
        <taxon>Spermatophyta</taxon>
        <taxon>Pinopsida</taxon>
        <taxon>Pinidae</taxon>
        <taxon>Conifers II</taxon>
        <taxon>Cupressales</taxon>
        <taxon>Taxaceae</taxon>
        <taxon>Taxus</taxon>
    </lineage>
</organism>
<dbReference type="Proteomes" id="UP000824469">
    <property type="component" value="Unassembled WGS sequence"/>
</dbReference>
<comment type="caution">
    <text evidence="1">The sequence shown here is derived from an EMBL/GenBank/DDBJ whole genome shotgun (WGS) entry which is preliminary data.</text>
</comment>
<accession>A0AA38LBE5</accession>
<name>A0AA38LBE5_TAXCH</name>
<feature type="non-terminal residue" evidence="1">
    <location>
        <position position="134"/>
    </location>
</feature>
<dbReference type="AlphaFoldDB" id="A0AA38LBE5"/>
<evidence type="ECO:0000313" key="1">
    <source>
        <dbReference type="EMBL" id="KAH9315710.1"/>
    </source>
</evidence>
<gene>
    <name evidence="1" type="ORF">KI387_024337</name>
</gene>
<sequence length="134" mass="14557">MQKKTESTGGLSLAPISSPIQHVTDNDTLSNGLKGIYDHVLKECGCWHLPQPDLEEAILSNDIQKKIGSIKEASLSLASLPTENFTHKEVSCHDLKDISVQDIKEAASTVPSKKLTLPKDSSLLPSNILFPKNP</sequence>
<proteinExistence type="predicted"/>
<evidence type="ECO:0000313" key="2">
    <source>
        <dbReference type="Proteomes" id="UP000824469"/>
    </source>
</evidence>
<dbReference type="EMBL" id="JAHRHJ020000005">
    <property type="protein sequence ID" value="KAH9315710.1"/>
    <property type="molecule type" value="Genomic_DNA"/>
</dbReference>
<keyword evidence="2" id="KW-1185">Reference proteome</keyword>
<protein>
    <submittedName>
        <fullName evidence="1">Uncharacterized protein</fullName>
    </submittedName>
</protein>